<dbReference type="NCBIfam" id="TIGR01212">
    <property type="entry name" value="TIGR01212 family radical SAM protein"/>
    <property type="match status" value="1"/>
</dbReference>
<evidence type="ECO:0000313" key="9">
    <source>
        <dbReference type="Proteomes" id="UP000290527"/>
    </source>
</evidence>
<dbReference type="GO" id="GO:0046872">
    <property type="term" value="F:metal ion binding"/>
    <property type="evidence" value="ECO:0007669"/>
    <property type="project" value="UniProtKB-KW"/>
</dbReference>
<gene>
    <name evidence="8" type="ORF">MHHB_P0057</name>
</gene>
<comment type="cofactor">
    <cofactor evidence="1">
        <name>[4Fe-4S] cluster</name>
        <dbReference type="ChEBI" id="CHEBI:49883"/>
    </cofactor>
</comment>
<dbReference type="InterPro" id="IPR006638">
    <property type="entry name" value="Elp3/MiaA/NifB-like_rSAM"/>
</dbReference>
<dbReference type="SFLD" id="SFLDS00029">
    <property type="entry name" value="Radical_SAM"/>
    <property type="match status" value="1"/>
</dbReference>
<keyword evidence="3" id="KW-0949">S-adenosyl-L-methionine</keyword>
<dbReference type="InterPro" id="IPR007197">
    <property type="entry name" value="rSAM"/>
</dbReference>
<keyword evidence="2" id="KW-0004">4Fe-4S</keyword>
<dbReference type="Pfam" id="PF16199">
    <property type="entry name" value="Radical_SAM_C"/>
    <property type="match status" value="1"/>
</dbReference>
<dbReference type="OrthoDB" id="358785at2157"/>
<name>A0A401HNP8_9EURY</name>
<dbReference type="Proteomes" id="UP000290527">
    <property type="component" value="Unassembled WGS sequence"/>
</dbReference>
<dbReference type="EMBL" id="BFAX01000001">
    <property type="protein sequence ID" value="GBF35832.1"/>
    <property type="molecule type" value="Genomic_DNA"/>
</dbReference>
<evidence type="ECO:0000256" key="2">
    <source>
        <dbReference type="ARBA" id="ARBA00022485"/>
    </source>
</evidence>
<comment type="caution">
    <text evidence="8">The sequence shown here is derived from an EMBL/GenBank/DDBJ whole genome shotgun (WGS) entry which is preliminary data.</text>
</comment>
<dbReference type="PANTHER" id="PTHR11135:SF1">
    <property type="entry name" value="PROTEIN YHCC"/>
    <property type="match status" value="1"/>
</dbReference>
<dbReference type="Pfam" id="PF04055">
    <property type="entry name" value="Radical_SAM"/>
    <property type="match status" value="1"/>
</dbReference>
<dbReference type="RefSeq" id="WP_131006627.1">
    <property type="nucleotide sequence ID" value="NZ_BFAX01000001.1"/>
</dbReference>
<dbReference type="SFLD" id="SFLDG01086">
    <property type="entry name" value="elongater_protein-like"/>
    <property type="match status" value="1"/>
</dbReference>
<keyword evidence="5" id="KW-0408">Iron</keyword>
<keyword evidence="4" id="KW-0479">Metal-binding</keyword>
<protein>
    <recommendedName>
        <fullName evidence="7">Radical SAM core domain-containing protein</fullName>
    </recommendedName>
</protein>
<dbReference type="SUPFAM" id="SSF102114">
    <property type="entry name" value="Radical SAM enzymes"/>
    <property type="match status" value="1"/>
</dbReference>
<dbReference type="Gene3D" id="3.80.30.20">
    <property type="entry name" value="tm_1862 like domain"/>
    <property type="match status" value="1"/>
</dbReference>
<dbReference type="SMART" id="SM00729">
    <property type="entry name" value="Elp3"/>
    <property type="match status" value="1"/>
</dbReference>
<evidence type="ECO:0000259" key="7">
    <source>
        <dbReference type="PROSITE" id="PS51918"/>
    </source>
</evidence>
<proteinExistence type="predicted"/>
<evidence type="ECO:0000256" key="1">
    <source>
        <dbReference type="ARBA" id="ARBA00001966"/>
    </source>
</evidence>
<dbReference type="GO" id="GO:0003824">
    <property type="term" value="F:catalytic activity"/>
    <property type="evidence" value="ECO:0007669"/>
    <property type="project" value="InterPro"/>
</dbReference>
<dbReference type="InterPro" id="IPR005911">
    <property type="entry name" value="YhcC-like"/>
</dbReference>
<dbReference type="PROSITE" id="PS51918">
    <property type="entry name" value="RADICAL_SAM"/>
    <property type="match status" value="1"/>
</dbReference>
<feature type="domain" description="Radical SAM core" evidence="7">
    <location>
        <begin position="31"/>
        <end position="287"/>
    </location>
</feature>
<dbReference type="AlphaFoldDB" id="A0A401HNP8"/>
<dbReference type="PANTHER" id="PTHR11135">
    <property type="entry name" value="HISTONE ACETYLTRANSFERASE-RELATED"/>
    <property type="match status" value="1"/>
</dbReference>
<keyword evidence="6" id="KW-0411">Iron-sulfur</keyword>
<evidence type="ECO:0000256" key="6">
    <source>
        <dbReference type="ARBA" id="ARBA00023014"/>
    </source>
</evidence>
<dbReference type="InterPro" id="IPR023404">
    <property type="entry name" value="rSAM_horseshoe"/>
</dbReference>
<keyword evidence="9" id="KW-1185">Reference proteome</keyword>
<evidence type="ECO:0000256" key="3">
    <source>
        <dbReference type="ARBA" id="ARBA00022691"/>
    </source>
</evidence>
<dbReference type="InterPro" id="IPR032432">
    <property type="entry name" value="Radical_SAM_C"/>
</dbReference>
<evidence type="ECO:0000256" key="4">
    <source>
        <dbReference type="ARBA" id="ARBA00022723"/>
    </source>
</evidence>
<reference evidence="8 9" key="1">
    <citation type="journal article" date="2019" name="Int. J. Syst. Evol. Microbiol.">
        <title>Methanofervidicoccus abyssi gen. nov., sp. nov., a hydrogenotrophic methanogen, isolated from a hydrothermal vent chimney in the Mid-Cayman Spreading Center, the Caribbean Sea.</title>
        <authorList>
            <person name="Sakai S."/>
            <person name="Takaki Y."/>
            <person name="Miyazaki M."/>
            <person name="Ogawara M."/>
            <person name="Yanagawa K."/>
            <person name="Miyazaki J."/>
            <person name="Takai K."/>
        </authorList>
    </citation>
    <scope>NUCLEOTIDE SEQUENCE [LARGE SCALE GENOMIC DNA]</scope>
    <source>
        <strain evidence="8 9">HHB</strain>
    </source>
</reference>
<dbReference type="GO" id="GO:0051539">
    <property type="term" value="F:4 iron, 4 sulfur cluster binding"/>
    <property type="evidence" value="ECO:0007669"/>
    <property type="project" value="UniProtKB-KW"/>
</dbReference>
<dbReference type="SFLD" id="SFLDG01091">
    <property type="entry name" value="uncharacterized_CHP01210-like"/>
    <property type="match status" value="1"/>
</dbReference>
<accession>A0A401HNP8</accession>
<organism evidence="8 9">
    <name type="scientific">Methanofervidicoccus abyssi</name>
    <dbReference type="NCBI Taxonomy" id="2082189"/>
    <lineage>
        <taxon>Archaea</taxon>
        <taxon>Methanobacteriati</taxon>
        <taxon>Methanobacteriota</taxon>
        <taxon>Methanomada group</taxon>
        <taxon>Methanococci</taxon>
        <taxon>Methanococcales</taxon>
        <taxon>Methanofervidicoccus</taxon>
    </lineage>
</organism>
<sequence>MYKLGINREIVESIYREGHPIAQYGLYMKKIRPYKVFKIPVDCGLVCPNKDGTLDTEGCIFCPKMGRPISVKYCDSKYSLKYQIEKQMENQKKKGIGKFYIYFYPGTNTYGDPERLKELWDLALSYSDVIGLSLGTRPDCLSREVLDILEGYVKRGYEIWIDLGIQSFHQKTLDLLNRRHNVSHIIKAILECKRRGIFVCGHVILGLPGETWKEMMDTAESLSRLGIDALKIYPLVVVKDTKLEEMYWRGEYRTLDRKQYIKLLCDFLEHTSPYVLIQRVSKDKVPEEITVSPEWKLSRLAILNDVITEFKRRGTRQGIYFRG</sequence>
<dbReference type="InterPro" id="IPR039661">
    <property type="entry name" value="ELP3"/>
</dbReference>
<evidence type="ECO:0000256" key="5">
    <source>
        <dbReference type="ARBA" id="ARBA00023004"/>
    </source>
</evidence>
<dbReference type="InterPro" id="IPR058240">
    <property type="entry name" value="rSAM_sf"/>
</dbReference>
<evidence type="ECO:0000313" key="8">
    <source>
        <dbReference type="EMBL" id="GBF35832.1"/>
    </source>
</evidence>